<keyword evidence="9" id="KW-1185">Reference proteome</keyword>
<evidence type="ECO:0000256" key="3">
    <source>
        <dbReference type="ARBA" id="ARBA00022692"/>
    </source>
</evidence>
<reference evidence="8 9" key="1">
    <citation type="submission" date="2018-10" db="EMBL/GenBank/DDBJ databases">
        <title>Genomic Encyclopedia of Type Strains, Phase IV (KMG-IV): sequencing the most valuable type-strain genomes for metagenomic binning, comparative biology and taxonomic classification.</title>
        <authorList>
            <person name="Goeker M."/>
        </authorList>
    </citation>
    <scope>NUCLEOTIDE SEQUENCE [LARGE SCALE GENOMIC DNA]</scope>
    <source>
        <strain evidence="8 9">DSM 23229</strain>
    </source>
</reference>
<feature type="transmembrane region" description="Helical" evidence="6">
    <location>
        <begin position="255"/>
        <end position="274"/>
    </location>
</feature>
<evidence type="ECO:0000259" key="7">
    <source>
        <dbReference type="Pfam" id="PF03176"/>
    </source>
</evidence>
<dbReference type="PANTHER" id="PTHR33406:SF13">
    <property type="entry name" value="MEMBRANE PROTEIN YDFJ"/>
    <property type="match status" value="1"/>
</dbReference>
<dbReference type="AlphaFoldDB" id="A0A420WX80"/>
<evidence type="ECO:0000256" key="1">
    <source>
        <dbReference type="ARBA" id="ARBA00004651"/>
    </source>
</evidence>
<evidence type="ECO:0000256" key="6">
    <source>
        <dbReference type="SAM" id="Phobius"/>
    </source>
</evidence>
<protein>
    <submittedName>
        <fullName evidence="8">Putative exporter</fullName>
    </submittedName>
</protein>
<name>A0A420WX80_9GAMM</name>
<feature type="transmembrane region" description="Helical" evidence="6">
    <location>
        <begin position="342"/>
        <end position="360"/>
    </location>
</feature>
<dbReference type="RefSeq" id="WP_121172509.1">
    <property type="nucleotide sequence ID" value="NZ_RBIN01000004.1"/>
</dbReference>
<gene>
    <name evidence="8" type="ORF">C7446_1549</name>
</gene>
<dbReference type="InterPro" id="IPR050545">
    <property type="entry name" value="Mycobact_MmpL"/>
</dbReference>
<dbReference type="InterPro" id="IPR004869">
    <property type="entry name" value="MMPL_dom"/>
</dbReference>
<comment type="subcellular location">
    <subcellularLocation>
        <location evidence="1">Cell membrane</location>
        <topology evidence="1">Multi-pass membrane protein</topology>
    </subcellularLocation>
</comment>
<dbReference type="OrthoDB" id="9780358at2"/>
<dbReference type="Gene3D" id="1.20.1640.10">
    <property type="entry name" value="Multidrug efflux transporter AcrB transmembrane domain"/>
    <property type="match status" value="1"/>
</dbReference>
<comment type="caution">
    <text evidence="8">The sequence shown here is derived from an EMBL/GenBank/DDBJ whole genome shotgun (WGS) entry which is preliminary data.</text>
</comment>
<feature type="domain" description="Membrane transport protein MMPL" evidence="7">
    <location>
        <begin position="192"/>
        <end position="325"/>
    </location>
</feature>
<evidence type="ECO:0000313" key="8">
    <source>
        <dbReference type="EMBL" id="RKR04344.1"/>
    </source>
</evidence>
<feature type="transmembrane region" description="Helical" evidence="6">
    <location>
        <begin position="698"/>
        <end position="719"/>
    </location>
</feature>
<sequence length="787" mass="85862">MSASGRPGERSRWLARLWGLMLLGCVIASTLMLLHGARFDNRVTALLPEDRQRPLVEQASAQLGDQFEDRFALLLQLPGGDTDRLEQTTRSLARQLEQSGMVTALHWQPDDFRQGDPLETLGAQRYRLLTPELRQQLDQGDSAALLRHALSGLVIPAGLDRDPVRDPFGLLDAWLAAQLPSRIHTDHGLITVATEDGRAAMITGQLTGSPYAPELQQQLIAAMQGFEQAHPDATLLRSGLVFHAAAGARQAKHEISTFGVGALIGLVVMLLLVFRSPLTLLTLLLPLVTGTVLALTLTLVFFGGIHLLTLAFGTSLMGVAIDYALHLQCARVSLRERFRLRPLLPGLLLSLLSSALAYGVQAFTPMPGLRQMAFFATCGLIGAWLTVVLWLPQVPVGRSPFTERIIASLWQLLGRLRGRLSWRLALLLAVVALTICAGLTRTNDSLRLLDTSSPAMLDQERRIQQLFGRDTGTLYLLITAADRQQWLEQVEALTPTLETLVDNDHLGGFDSLASAVPSHARQQQNLERVRRLYRTTLPKLYDRAGLPEQLEQRAMQPLAAPPRLEIDDWLGSPLGEGDRRLWLGNVDPKDTRAATGPSPVAGMVVLSGRFDATARARMQQLAADHEGVSFVDRVGRLSAVLGELRQQIAVWVAMALVALVGILTLRYRGRTWRVVTPAAGAILLVLSAYALTGVPLNLFHQLALLLVLGIGLDAGIFSAEHPDDRHVWLAITLSTASSLLTFGLLAFSATPVLHYIGLTALIGLSAVWLLTALVQPAGRHRPSRKPS</sequence>
<feature type="transmembrane region" description="Helical" evidence="6">
    <location>
        <begin position="648"/>
        <end position="667"/>
    </location>
</feature>
<feature type="transmembrane region" description="Helical" evidence="6">
    <location>
        <begin position="372"/>
        <end position="391"/>
    </location>
</feature>
<dbReference type="SUPFAM" id="SSF82866">
    <property type="entry name" value="Multidrug efflux transporter AcrB transmembrane domain"/>
    <property type="match status" value="2"/>
</dbReference>
<evidence type="ECO:0000256" key="5">
    <source>
        <dbReference type="ARBA" id="ARBA00023136"/>
    </source>
</evidence>
<keyword evidence="3 6" id="KW-0812">Transmembrane</keyword>
<evidence type="ECO:0000256" key="2">
    <source>
        <dbReference type="ARBA" id="ARBA00022475"/>
    </source>
</evidence>
<dbReference type="EMBL" id="RBIN01000004">
    <property type="protein sequence ID" value="RKR04344.1"/>
    <property type="molecule type" value="Genomic_DNA"/>
</dbReference>
<feature type="transmembrane region" description="Helical" evidence="6">
    <location>
        <begin position="420"/>
        <end position="440"/>
    </location>
</feature>
<dbReference type="Pfam" id="PF03176">
    <property type="entry name" value="MMPL"/>
    <property type="match status" value="1"/>
</dbReference>
<feature type="transmembrane region" description="Helical" evidence="6">
    <location>
        <begin position="294"/>
        <end position="321"/>
    </location>
</feature>
<organism evidence="8 9">
    <name type="scientific">Kushneria sinocarnis</name>
    <dbReference type="NCBI Taxonomy" id="595502"/>
    <lineage>
        <taxon>Bacteria</taxon>
        <taxon>Pseudomonadati</taxon>
        <taxon>Pseudomonadota</taxon>
        <taxon>Gammaproteobacteria</taxon>
        <taxon>Oceanospirillales</taxon>
        <taxon>Halomonadaceae</taxon>
        <taxon>Kushneria</taxon>
    </lineage>
</organism>
<feature type="transmembrane region" description="Helical" evidence="6">
    <location>
        <begin position="753"/>
        <end position="774"/>
    </location>
</feature>
<feature type="transmembrane region" description="Helical" evidence="6">
    <location>
        <begin position="726"/>
        <end position="747"/>
    </location>
</feature>
<evidence type="ECO:0000313" key="9">
    <source>
        <dbReference type="Proteomes" id="UP000281975"/>
    </source>
</evidence>
<proteinExistence type="predicted"/>
<dbReference type="GO" id="GO:0005886">
    <property type="term" value="C:plasma membrane"/>
    <property type="evidence" value="ECO:0007669"/>
    <property type="project" value="UniProtKB-SubCell"/>
</dbReference>
<keyword evidence="2" id="KW-1003">Cell membrane</keyword>
<keyword evidence="5 6" id="KW-0472">Membrane</keyword>
<evidence type="ECO:0000256" key="4">
    <source>
        <dbReference type="ARBA" id="ARBA00022989"/>
    </source>
</evidence>
<dbReference type="Proteomes" id="UP000281975">
    <property type="component" value="Unassembled WGS sequence"/>
</dbReference>
<feature type="transmembrane region" description="Helical" evidence="6">
    <location>
        <begin position="674"/>
        <end position="692"/>
    </location>
</feature>
<keyword evidence="4 6" id="KW-1133">Transmembrane helix</keyword>
<accession>A0A420WX80</accession>
<dbReference type="PANTHER" id="PTHR33406">
    <property type="entry name" value="MEMBRANE PROTEIN MJ1562-RELATED"/>
    <property type="match status" value="1"/>
</dbReference>
<feature type="transmembrane region" description="Helical" evidence="6">
    <location>
        <begin position="13"/>
        <end position="34"/>
    </location>
</feature>